<evidence type="ECO:0000259" key="1">
    <source>
        <dbReference type="Pfam" id="PF01909"/>
    </source>
</evidence>
<dbReference type="InterPro" id="IPR043519">
    <property type="entry name" value="NT_sf"/>
</dbReference>
<evidence type="ECO:0000313" key="2">
    <source>
        <dbReference type="EMBL" id="ODS33637.1"/>
    </source>
</evidence>
<dbReference type="EMBL" id="MAYW01000023">
    <property type="protein sequence ID" value="ODS33637.1"/>
    <property type="molecule type" value="Genomic_DNA"/>
</dbReference>
<organism evidence="2 3">
    <name type="scientific">Candidatus Scalindua rubra</name>
    <dbReference type="NCBI Taxonomy" id="1872076"/>
    <lineage>
        <taxon>Bacteria</taxon>
        <taxon>Pseudomonadati</taxon>
        <taxon>Planctomycetota</taxon>
        <taxon>Candidatus Brocadiia</taxon>
        <taxon>Candidatus Brocadiales</taxon>
        <taxon>Candidatus Scalinduaceae</taxon>
        <taxon>Candidatus Scalindua</taxon>
    </lineage>
</organism>
<dbReference type="InterPro" id="IPR052548">
    <property type="entry name" value="Type_VII_TA_antitoxin"/>
</dbReference>
<dbReference type="PANTHER" id="PTHR33933:SF1">
    <property type="entry name" value="PROTEIN ADENYLYLTRANSFERASE MNTA-RELATED"/>
    <property type="match status" value="1"/>
</dbReference>
<accession>A0A1E3XDB8</accession>
<dbReference type="GO" id="GO:0016779">
    <property type="term" value="F:nucleotidyltransferase activity"/>
    <property type="evidence" value="ECO:0007669"/>
    <property type="project" value="InterPro"/>
</dbReference>
<gene>
    <name evidence="2" type="ORF">SCARUB_01237</name>
</gene>
<dbReference type="Proteomes" id="UP000094056">
    <property type="component" value="Unassembled WGS sequence"/>
</dbReference>
<proteinExistence type="predicted"/>
<dbReference type="SUPFAM" id="SSF81301">
    <property type="entry name" value="Nucleotidyltransferase"/>
    <property type="match status" value="1"/>
</dbReference>
<feature type="domain" description="Polymerase nucleotidyl transferase" evidence="1">
    <location>
        <begin position="18"/>
        <end position="87"/>
    </location>
</feature>
<dbReference type="PANTHER" id="PTHR33933">
    <property type="entry name" value="NUCLEOTIDYLTRANSFERASE"/>
    <property type="match status" value="1"/>
</dbReference>
<sequence length="114" mass="13230">MKSVSQLNIKENERKALQELKEGLLKRFPKAQIILYGSKARGEDEELSDIDLLILIDAQVTKMLKEEITEIKYDIELKYEVIFGTIIENIDFWKSPLANAMPLHWNIDKEGILL</sequence>
<dbReference type="Gene3D" id="3.30.460.10">
    <property type="entry name" value="Beta Polymerase, domain 2"/>
    <property type="match status" value="1"/>
</dbReference>
<dbReference type="CDD" id="cd05403">
    <property type="entry name" value="NT_KNTase_like"/>
    <property type="match status" value="1"/>
</dbReference>
<reference evidence="2 3" key="1">
    <citation type="submission" date="2016-07" db="EMBL/GenBank/DDBJ databases">
        <title>Draft genome of Scalindua rubra, obtained from a brine-seawater interface in the Red Sea, sheds light on salt adaptation in anammox bacteria.</title>
        <authorList>
            <person name="Speth D.R."/>
            <person name="Lagkouvardos I."/>
            <person name="Wang Y."/>
            <person name="Qian P.-Y."/>
            <person name="Dutilh B.E."/>
            <person name="Jetten M.S."/>
        </authorList>
    </citation>
    <scope>NUCLEOTIDE SEQUENCE [LARGE SCALE GENOMIC DNA]</scope>
    <source>
        <strain evidence="2">BSI-1</strain>
    </source>
</reference>
<dbReference type="Pfam" id="PF01909">
    <property type="entry name" value="NTP_transf_2"/>
    <property type="match status" value="1"/>
</dbReference>
<dbReference type="InterPro" id="IPR002934">
    <property type="entry name" value="Polymerase_NTP_transf_dom"/>
</dbReference>
<protein>
    <submittedName>
        <fullName evidence="2">Nucleotidyltransferase domain protein</fullName>
    </submittedName>
</protein>
<dbReference type="AlphaFoldDB" id="A0A1E3XDB8"/>
<evidence type="ECO:0000313" key="3">
    <source>
        <dbReference type="Proteomes" id="UP000094056"/>
    </source>
</evidence>
<name>A0A1E3XDB8_9BACT</name>
<comment type="caution">
    <text evidence="2">The sequence shown here is derived from an EMBL/GenBank/DDBJ whole genome shotgun (WGS) entry which is preliminary data.</text>
</comment>
<keyword evidence="2" id="KW-0808">Transferase</keyword>